<proteinExistence type="predicted"/>
<reference evidence="1" key="1">
    <citation type="submission" date="2014-03" db="EMBL/GenBank/DDBJ databases">
        <title>Draft Genome Sequence of Mycobacterium cosmeticum DSM 44829.</title>
        <authorList>
            <person name="Croce O."/>
            <person name="Robert C."/>
            <person name="Raoult D."/>
            <person name="Drancourt M."/>
        </authorList>
    </citation>
    <scope>NUCLEOTIDE SEQUENCE [LARGE SCALE GENOMIC DNA]</scope>
    <source>
        <strain evidence="1">DSM 44829</strain>
    </source>
</reference>
<keyword evidence="2" id="KW-1185">Reference proteome</keyword>
<dbReference type="eggNOG" id="ENOG5031QDN">
    <property type="taxonomic scope" value="Bacteria"/>
</dbReference>
<protein>
    <submittedName>
        <fullName evidence="1">DNA binding domain, excisionase family</fullName>
    </submittedName>
</protein>
<dbReference type="RefSeq" id="WP_036395867.1">
    <property type="nucleotide sequence ID" value="NZ_CCBB010000001.1"/>
</dbReference>
<name>W9ASB3_MYCCO</name>
<evidence type="ECO:0000313" key="2">
    <source>
        <dbReference type="Proteomes" id="UP000028870"/>
    </source>
</evidence>
<comment type="caution">
    <text evidence="1">The sequence shown here is derived from an EMBL/GenBank/DDBJ whole genome shotgun (WGS) entry which is preliminary data.</text>
</comment>
<evidence type="ECO:0000313" key="1">
    <source>
        <dbReference type="EMBL" id="CDO05496.1"/>
    </source>
</evidence>
<organism evidence="1 2">
    <name type="scientific">Mycolicibacterium cosmeticum</name>
    <dbReference type="NCBI Taxonomy" id="258533"/>
    <lineage>
        <taxon>Bacteria</taxon>
        <taxon>Bacillati</taxon>
        <taxon>Actinomycetota</taxon>
        <taxon>Actinomycetes</taxon>
        <taxon>Mycobacteriales</taxon>
        <taxon>Mycobacteriaceae</taxon>
        <taxon>Mycolicibacterium</taxon>
    </lineage>
</organism>
<sequence length="59" mass="6480">MLRERHLISTTKAADYLDASPGTIRQNIADGKVRCTKVGRLIKIDAKVLEALIVTVDNS</sequence>
<dbReference type="NCBIfam" id="TIGR01764">
    <property type="entry name" value="excise"/>
    <property type="match status" value="1"/>
</dbReference>
<reference evidence="1" key="2">
    <citation type="submission" date="2014-03" db="EMBL/GenBank/DDBJ databases">
        <authorList>
            <person name="Urmite Genomes"/>
        </authorList>
    </citation>
    <scope>NUCLEOTIDE SEQUENCE</scope>
    <source>
        <strain evidence="1">DSM 44829</strain>
    </source>
</reference>
<dbReference type="GO" id="GO:0003677">
    <property type="term" value="F:DNA binding"/>
    <property type="evidence" value="ECO:0007669"/>
    <property type="project" value="InterPro"/>
</dbReference>
<dbReference type="OrthoDB" id="4870800at2"/>
<accession>W9ASB3</accession>
<dbReference type="Proteomes" id="UP000028870">
    <property type="component" value="Unassembled WGS sequence"/>
</dbReference>
<gene>
    <name evidence="1" type="ORF">BN977_00270</name>
</gene>
<dbReference type="EMBL" id="CCBB010000001">
    <property type="protein sequence ID" value="CDO05496.1"/>
    <property type="molecule type" value="Genomic_DNA"/>
</dbReference>
<dbReference type="InterPro" id="IPR010093">
    <property type="entry name" value="SinI_DNA-bd"/>
</dbReference>
<dbReference type="AlphaFoldDB" id="W9ASB3"/>